<reference evidence="2" key="1">
    <citation type="journal article" date="2020" name="Nature">
        <title>Giant virus diversity and host interactions through global metagenomics.</title>
        <authorList>
            <person name="Schulz F."/>
            <person name="Roux S."/>
            <person name="Paez-Espino D."/>
            <person name="Jungbluth S."/>
            <person name="Walsh D.A."/>
            <person name="Denef V.J."/>
            <person name="McMahon K.D."/>
            <person name="Konstantinidis K.T."/>
            <person name="Eloe-Fadrosh E.A."/>
            <person name="Kyrpides N.C."/>
            <person name="Woyke T."/>
        </authorList>
    </citation>
    <scope>NUCLEOTIDE SEQUENCE</scope>
    <source>
        <strain evidence="2">GVMAG-M-3300001348-25</strain>
    </source>
</reference>
<evidence type="ECO:0008006" key="3">
    <source>
        <dbReference type="Google" id="ProtNLM"/>
    </source>
</evidence>
<accession>A0A6C0EJ58</accession>
<feature type="transmembrane region" description="Helical" evidence="1">
    <location>
        <begin position="141"/>
        <end position="159"/>
    </location>
</feature>
<dbReference type="EMBL" id="MN738855">
    <property type="protein sequence ID" value="QHT28329.1"/>
    <property type="molecule type" value="Genomic_DNA"/>
</dbReference>
<keyword evidence="1" id="KW-1133">Transmembrane helix</keyword>
<feature type="transmembrane region" description="Helical" evidence="1">
    <location>
        <begin position="111"/>
        <end position="129"/>
    </location>
</feature>
<keyword evidence="1" id="KW-0472">Membrane</keyword>
<feature type="transmembrane region" description="Helical" evidence="1">
    <location>
        <begin position="39"/>
        <end position="56"/>
    </location>
</feature>
<organism evidence="2">
    <name type="scientific">viral metagenome</name>
    <dbReference type="NCBI Taxonomy" id="1070528"/>
    <lineage>
        <taxon>unclassified sequences</taxon>
        <taxon>metagenomes</taxon>
        <taxon>organismal metagenomes</taxon>
    </lineage>
</organism>
<protein>
    <recommendedName>
        <fullName evidence="3">Phosphatidic acid phosphatase type 2/haloperoxidase domain-containing protein</fullName>
    </recommendedName>
</protein>
<name>A0A6C0EJ58_9ZZZZ</name>
<feature type="transmembrane region" description="Helical" evidence="1">
    <location>
        <begin position="12"/>
        <end position="32"/>
    </location>
</feature>
<proteinExistence type="predicted"/>
<evidence type="ECO:0000313" key="2">
    <source>
        <dbReference type="EMBL" id="QHT28329.1"/>
    </source>
</evidence>
<evidence type="ECO:0000256" key="1">
    <source>
        <dbReference type="SAM" id="Phobius"/>
    </source>
</evidence>
<sequence>MAMSFTFSNILQFFSAISSILLAFFMIMISLFNQDVKAIIYLAGAFIAYIFNVAGLKPALGNKIDLEARSPICDLIDIPINNKFDGPNSNSVFIGFTLMYLSIPMFENNEINFPLMISILTLFGMDAIYKLNNKCTSNFGIIIGGLVGGLIGVGYYYLLTNFGLEDYTYFSQRGSNNTETCSMPNKQTFKCAVYKNGELLKTL</sequence>
<dbReference type="AlphaFoldDB" id="A0A6C0EJ58"/>
<keyword evidence="1" id="KW-0812">Transmembrane</keyword>